<dbReference type="EMBL" id="HBIM01012335">
    <property type="protein sequence ID" value="CAE0412872.1"/>
    <property type="molecule type" value="Transcribed_RNA"/>
</dbReference>
<proteinExistence type="predicted"/>
<reference evidence="3" key="1">
    <citation type="submission" date="2021-01" db="EMBL/GenBank/DDBJ databases">
        <authorList>
            <person name="Corre E."/>
            <person name="Pelletier E."/>
            <person name="Niang G."/>
            <person name="Scheremetjew M."/>
            <person name="Finn R."/>
            <person name="Kale V."/>
            <person name="Holt S."/>
            <person name="Cochrane G."/>
            <person name="Meng A."/>
            <person name="Brown T."/>
            <person name="Cohen L."/>
        </authorList>
    </citation>
    <scope>NUCLEOTIDE SEQUENCE</scope>
    <source>
        <strain evidence="3">CCMP127</strain>
    </source>
</reference>
<accession>A0A7S3P8F8</accession>
<dbReference type="AlphaFoldDB" id="A0A7S3P8F8"/>
<evidence type="ECO:0000313" key="3">
    <source>
        <dbReference type="EMBL" id="CAE0412872.1"/>
    </source>
</evidence>
<keyword evidence="2" id="KW-0812">Transmembrane</keyword>
<protein>
    <submittedName>
        <fullName evidence="3">Uncharacterized protein</fullName>
    </submittedName>
</protein>
<gene>
    <name evidence="3" type="ORF">ACOF00016_LOCUS10132</name>
</gene>
<feature type="compositionally biased region" description="Polar residues" evidence="1">
    <location>
        <begin position="162"/>
        <end position="171"/>
    </location>
</feature>
<feature type="transmembrane region" description="Helical" evidence="2">
    <location>
        <begin position="27"/>
        <end position="48"/>
    </location>
</feature>
<feature type="compositionally biased region" description="Basic and acidic residues" evidence="1">
    <location>
        <begin position="114"/>
        <end position="149"/>
    </location>
</feature>
<sequence length="608" mass="67945">MVTTRRTPDRRRIVGNKSKQSPCRVRGHSLISTVPFLIATVFFLFIWANVVQLHERHTKAIQNIPEEQVRDHFLRRDQQLGGFKSQQQAVNLLQQEQAAENQLKKDDDDALFGDENKKDTENNELKDGFLPHLNPKLDDDPPPENEKNEQAPGGDDDANQDDAISNSNQAVPQPIMAPKEQNKTIKQQENGKQHPVADDVLFGDDEKPEDTKHDGFLPHLNVATDDENGGVDGNQEDDNDDDGANQFAKKIVKRRLESVTPEMPLSCDGLARKLPNILIDGNVIKMRTSVSSSKRWGNALSSYWAARAMAILGGYSFQGATGPAPFWHGDQESVVYHSSWMEFLPKQVPAPQYPQPELFARACSCVSEHFHGCVAGWGAIRDDVIKGTRAAMESYVESQPPSLRPSSLQFEPTDWVVYERCCIFCHKNHGFSNILAYDVLPKDGSYTIYTLSPPDVDEADGHGLCGPLQELRNAYIRQRNPNVKIVPLTDGSLFQDFGNIVYAPNLLIPSTGTSFGLWAALANTGNVHLGKPNHSDNLDHYPTDLHILNVPFLDGLHAREELGLNDTGVSERERVATVDKLRNSQEGVKLIKAWFIAELSWTVLRELR</sequence>
<name>A0A7S3P8F8_9STRA</name>
<keyword evidence="2" id="KW-1133">Transmembrane helix</keyword>
<evidence type="ECO:0000256" key="1">
    <source>
        <dbReference type="SAM" id="MobiDB-lite"/>
    </source>
</evidence>
<feature type="region of interest" description="Disordered" evidence="1">
    <location>
        <begin position="97"/>
        <end position="244"/>
    </location>
</feature>
<keyword evidence="2" id="KW-0472">Membrane</keyword>
<feature type="compositionally biased region" description="Acidic residues" evidence="1">
    <location>
        <begin position="224"/>
        <end position="243"/>
    </location>
</feature>
<organism evidence="3">
    <name type="scientific">Amphora coffeiformis</name>
    <dbReference type="NCBI Taxonomy" id="265554"/>
    <lineage>
        <taxon>Eukaryota</taxon>
        <taxon>Sar</taxon>
        <taxon>Stramenopiles</taxon>
        <taxon>Ochrophyta</taxon>
        <taxon>Bacillariophyta</taxon>
        <taxon>Bacillariophyceae</taxon>
        <taxon>Bacillariophycidae</taxon>
        <taxon>Thalassiophysales</taxon>
        <taxon>Catenulaceae</taxon>
        <taxon>Amphora</taxon>
    </lineage>
</organism>
<evidence type="ECO:0000256" key="2">
    <source>
        <dbReference type="SAM" id="Phobius"/>
    </source>
</evidence>